<reference evidence="1 2" key="1">
    <citation type="submission" date="2022-04" db="EMBL/GenBank/DDBJ databases">
        <title>Chromosome-level reference genomes for two strains of Caenorhabditis briggsae: an improved platform for comparative genomics.</title>
        <authorList>
            <person name="Stevens L."/>
            <person name="Andersen E."/>
        </authorList>
    </citation>
    <scope>NUCLEOTIDE SEQUENCE [LARGE SCALE GENOMIC DNA]</scope>
    <source>
        <strain evidence="1">VX34</strain>
        <tissue evidence="1">Whole-organism</tissue>
    </source>
</reference>
<keyword evidence="2" id="KW-1185">Reference proteome</keyword>
<proteinExistence type="predicted"/>
<evidence type="ECO:0000313" key="1">
    <source>
        <dbReference type="EMBL" id="UMM38198.1"/>
    </source>
</evidence>
<dbReference type="AlphaFoldDB" id="A0AAE9FDJ5"/>
<sequence length="189" mass="21472">MKVQIVALVAVWFTVMQLYTTHAASLYLTGLPLESERTVKRSALLQPENNPEWNQLGWAWGKRSAPASEIPRRLVRTLHPVKKNPDWNDLGFAWDGDLDVEEDEIVIKENCDGDWIPEKFNPYDDVILTSHHLDLKFGTKIVSRQEAQKAIDFYRSTASGSKSFKITAQSISMDQDTSLLGNVEKIREG</sequence>
<name>A0AAE9FDJ5_CAEBR</name>
<evidence type="ECO:0000313" key="2">
    <source>
        <dbReference type="Proteomes" id="UP000829354"/>
    </source>
</evidence>
<dbReference type="Proteomes" id="UP000829354">
    <property type="component" value="Chromosome V"/>
</dbReference>
<dbReference type="EMBL" id="CP092624">
    <property type="protein sequence ID" value="UMM38198.1"/>
    <property type="molecule type" value="Genomic_DNA"/>
</dbReference>
<gene>
    <name evidence="1" type="ORF">L5515_009713</name>
</gene>
<organism evidence="1 2">
    <name type="scientific">Caenorhabditis briggsae</name>
    <dbReference type="NCBI Taxonomy" id="6238"/>
    <lineage>
        <taxon>Eukaryota</taxon>
        <taxon>Metazoa</taxon>
        <taxon>Ecdysozoa</taxon>
        <taxon>Nematoda</taxon>
        <taxon>Chromadorea</taxon>
        <taxon>Rhabditida</taxon>
        <taxon>Rhabditina</taxon>
        <taxon>Rhabditomorpha</taxon>
        <taxon>Rhabditoidea</taxon>
        <taxon>Rhabditidae</taxon>
        <taxon>Peloderinae</taxon>
        <taxon>Caenorhabditis</taxon>
    </lineage>
</organism>
<protein>
    <submittedName>
        <fullName evidence="1">Uncharacterized protein</fullName>
    </submittedName>
</protein>
<accession>A0AAE9FDJ5</accession>